<comment type="caution">
    <text evidence="2">The sequence shown here is derived from an EMBL/GenBank/DDBJ whole genome shotgun (WGS) entry which is preliminary data.</text>
</comment>
<dbReference type="InterPro" id="IPR017850">
    <property type="entry name" value="Alkaline_phosphatase_core_sf"/>
</dbReference>
<dbReference type="Pfam" id="PF01663">
    <property type="entry name" value="Phosphodiest"/>
    <property type="match status" value="1"/>
</dbReference>
<evidence type="ECO:0000313" key="3">
    <source>
        <dbReference type="Proteomes" id="UP000053690"/>
    </source>
</evidence>
<dbReference type="SUPFAM" id="SSF53649">
    <property type="entry name" value="Alkaline phosphatase-like"/>
    <property type="match status" value="1"/>
</dbReference>
<name>A0A0X3TWM3_9RHOB</name>
<feature type="region of interest" description="Disordered" evidence="1">
    <location>
        <begin position="499"/>
        <end position="521"/>
    </location>
</feature>
<dbReference type="RefSeq" id="WP_068334966.1">
    <property type="nucleotide sequence ID" value="NZ_LQBP01000003.1"/>
</dbReference>
<organism evidence="2 3">
    <name type="scientific">Ruegeria profundi</name>
    <dbReference type="NCBI Taxonomy" id="1685378"/>
    <lineage>
        <taxon>Bacteria</taxon>
        <taxon>Pseudomonadati</taxon>
        <taxon>Pseudomonadota</taxon>
        <taxon>Alphaproteobacteria</taxon>
        <taxon>Rhodobacterales</taxon>
        <taxon>Roseobacteraceae</taxon>
        <taxon>Ruegeria</taxon>
    </lineage>
</organism>
<dbReference type="Proteomes" id="UP000053690">
    <property type="component" value="Unassembled WGS sequence"/>
</dbReference>
<dbReference type="PANTHER" id="PTHR10151">
    <property type="entry name" value="ECTONUCLEOTIDE PYROPHOSPHATASE/PHOSPHODIESTERASE"/>
    <property type="match status" value="1"/>
</dbReference>
<accession>A0A0X3TWM3</accession>
<evidence type="ECO:0000256" key="1">
    <source>
        <dbReference type="SAM" id="MobiDB-lite"/>
    </source>
</evidence>
<dbReference type="Gene3D" id="3.40.720.10">
    <property type="entry name" value="Alkaline Phosphatase, subunit A"/>
    <property type="match status" value="2"/>
</dbReference>
<protein>
    <submittedName>
        <fullName evidence="2">Phosphodiesterase</fullName>
    </submittedName>
</protein>
<reference evidence="3" key="1">
    <citation type="submission" date="2015-12" db="EMBL/GenBank/DDBJ databases">
        <authorList>
            <person name="Zhang G."/>
            <person name="Stingl U."/>
        </authorList>
    </citation>
    <scope>NUCLEOTIDE SEQUENCE [LARGE SCALE GENOMIC DNA]</scope>
    <source>
        <strain evidence="3">ZGT108</strain>
    </source>
</reference>
<dbReference type="AlphaFoldDB" id="A0A0X3TWM3"/>
<keyword evidence="3" id="KW-1185">Reference proteome</keyword>
<gene>
    <name evidence="2" type="ORF">AVO44_07825</name>
</gene>
<dbReference type="InterPro" id="IPR002591">
    <property type="entry name" value="Phosphodiest/P_Trfase"/>
</dbReference>
<dbReference type="EMBL" id="LQBP01000003">
    <property type="protein sequence ID" value="KUJ80064.1"/>
    <property type="molecule type" value="Genomic_DNA"/>
</dbReference>
<dbReference type="PANTHER" id="PTHR10151:SF120">
    <property type="entry name" value="BIS(5'-ADENOSYL)-TRIPHOSPHATASE"/>
    <property type="match status" value="1"/>
</dbReference>
<dbReference type="STRING" id="1685378.AVO44_07825"/>
<sequence>MPERLVKTLLIGLDGATYDILDPLVSEGVMPNLGRLMEGGSRGILRSTMHPLTPPAWATLMTGRSPGNHGVFDFIRVDRTNSTPTYTLTTSADLKVPTIWQIASEAGMRVTTLNYPTMFPAKPIDGVVIPGYVPWSYLGRAIYPRETYKMLKEEGVFKAREMSTDWQHERKAVQGLAENDLQDWVQFHITRERRWFEITLKLMERVPSELTSVLFDGVDRIQHLCYHLIDPATRGDYTSQSSVRARDLALQYFRDVDNYIAQMVAKAGDQASVIIASDHGFTRSGARIFYANSWLESLGLLKWKPDVPFDNQGRVALDENTEATTLIDWGPTKAYALSSSSNAIFIRVASEDDPDGVPPEQYEAFRDDLISKLKSLVDSASGKPVVRDVFTREMAFPGTESARAPDLTLQMADYSFLSVLRADEPVKDRKIPYATHHPDGVIIASGPAIKSSGRVEPMRIVDVAPTVLYSLGLDIPSSFEGRVGTDLFDPAYVATHVPEISDTAGKESGTDSSETLSGDAEEQIRARLKALGYL</sequence>
<evidence type="ECO:0000313" key="2">
    <source>
        <dbReference type="EMBL" id="KUJ80064.1"/>
    </source>
</evidence>
<dbReference type="OrthoDB" id="3590172at2"/>
<dbReference type="GO" id="GO:0016787">
    <property type="term" value="F:hydrolase activity"/>
    <property type="evidence" value="ECO:0007669"/>
    <property type="project" value="UniProtKB-ARBA"/>
</dbReference>
<proteinExistence type="predicted"/>